<evidence type="ECO:0000313" key="4">
    <source>
        <dbReference type="Proteomes" id="UP000234328"/>
    </source>
</evidence>
<dbReference type="OrthoDB" id="8630746at2"/>
<dbReference type="CDD" id="cd13578">
    <property type="entry name" value="PBP2_Bug27"/>
    <property type="match status" value="1"/>
</dbReference>
<dbReference type="EMBL" id="PDNV01000008">
    <property type="protein sequence ID" value="PLC53454.1"/>
    <property type="molecule type" value="Genomic_DNA"/>
</dbReference>
<comment type="similarity">
    <text evidence="1">Belongs to the UPF0065 (bug) family.</text>
</comment>
<dbReference type="InterPro" id="IPR006311">
    <property type="entry name" value="TAT_signal"/>
</dbReference>
<evidence type="ECO:0000313" key="3">
    <source>
        <dbReference type="EMBL" id="PLC53454.1"/>
    </source>
</evidence>
<sequence>MEDRRRVLAVTAAVLLTFTAGVAAQAQAQYPERPIRLVVGFPAGGASDVAARAVAEKMSLRLKQPIVVENKPGAASNIASDTVAKAPADGYTVLFGTISLAINGSLYKKLNYDPSRDLAPVSQLSSAPFLLVVNPASPFKSVADLIKAGKNNDKSNPVYYASAGNGSGAHLFTELLASRADLDLTHVPYRGAAPAMADVLGGQVPLTFDNIITTLPLVQAGKLRALAVSSKQRSAAAPNIPTLDEEGVSGYDATSWFGLFVPVGTPAPIVAALNQAASDAVRTPEVSATLRGVGAEPVGSSARDFQTFFKSEVAKWADVIHRAKVEVN</sequence>
<protein>
    <submittedName>
        <fullName evidence="3">MFS transporter</fullName>
    </submittedName>
</protein>
<dbReference type="Proteomes" id="UP000234328">
    <property type="component" value="Unassembled WGS sequence"/>
</dbReference>
<keyword evidence="4" id="KW-1185">Reference proteome</keyword>
<proteinExistence type="inferred from homology"/>
<gene>
    <name evidence="3" type="ORF">CR155_14185</name>
</gene>
<organism evidence="3 4">
    <name type="scientific">Pollutimonas nitritireducens</name>
    <dbReference type="NCBI Taxonomy" id="2045209"/>
    <lineage>
        <taxon>Bacteria</taxon>
        <taxon>Pseudomonadati</taxon>
        <taxon>Pseudomonadota</taxon>
        <taxon>Betaproteobacteria</taxon>
        <taxon>Burkholderiales</taxon>
        <taxon>Alcaligenaceae</taxon>
        <taxon>Pollutimonas</taxon>
    </lineage>
</organism>
<comment type="caution">
    <text evidence="3">The sequence shown here is derived from an EMBL/GenBank/DDBJ whole genome shotgun (WGS) entry which is preliminary data.</text>
</comment>
<dbReference type="SUPFAM" id="SSF53850">
    <property type="entry name" value="Periplasmic binding protein-like II"/>
    <property type="match status" value="1"/>
</dbReference>
<dbReference type="PIRSF" id="PIRSF017082">
    <property type="entry name" value="YflP"/>
    <property type="match status" value="1"/>
</dbReference>
<dbReference type="AlphaFoldDB" id="A0A2N4UEL6"/>
<feature type="chain" id="PRO_5014619807" evidence="2">
    <location>
        <begin position="29"/>
        <end position="328"/>
    </location>
</feature>
<dbReference type="Pfam" id="PF03401">
    <property type="entry name" value="TctC"/>
    <property type="match status" value="1"/>
</dbReference>
<keyword evidence="2" id="KW-0732">Signal</keyword>
<dbReference type="Gene3D" id="3.40.190.150">
    <property type="entry name" value="Bordetella uptake gene, domain 1"/>
    <property type="match status" value="1"/>
</dbReference>
<dbReference type="PROSITE" id="PS51318">
    <property type="entry name" value="TAT"/>
    <property type="match status" value="1"/>
</dbReference>
<evidence type="ECO:0000256" key="2">
    <source>
        <dbReference type="SAM" id="SignalP"/>
    </source>
</evidence>
<feature type="signal peptide" evidence="2">
    <location>
        <begin position="1"/>
        <end position="28"/>
    </location>
</feature>
<evidence type="ECO:0000256" key="1">
    <source>
        <dbReference type="ARBA" id="ARBA00006987"/>
    </source>
</evidence>
<accession>A0A2N4UEL6</accession>
<dbReference type="InterPro" id="IPR042100">
    <property type="entry name" value="Bug_dom1"/>
</dbReference>
<dbReference type="PANTHER" id="PTHR42928">
    <property type="entry name" value="TRICARBOXYLATE-BINDING PROTEIN"/>
    <property type="match status" value="1"/>
</dbReference>
<dbReference type="PANTHER" id="PTHR42928:SF5">
    <property type="entry name" value="BLR1237 PROTEIN"/>
    <property type="match status" value="1"/>
</dbReference>
<name>A0A2N4UEL6_9BURK</name>
<dbReference type="Gene3D" id="3.40.190.10">
    <property type="entry name" value="Periplasmic binding protein-like II"/>
    <property type="match status" value="1"/>
</dbReference>
<dbReference type="InterPro" id="IPR005064">
    <property type="entry name" value="BUG"/>
</dbReference>
<reference evidence="3 4" key="1">
    <citation type="submission" date="2017-10" db="EMBL/GenBank/DDBJ databases">
        <title>Two draft genome sequences of Pusillimonas sp. strains isolated from a nitrate- and radionuclide-contaminated groundwater in Russia.</title>
        <authorList>
            <person name="Grouzdev D.S."/>
            <person name="Tourova T.P."/>
            <person name="Goeva M.A."/>
            <person name="Babich T.L."/>
            <person name="Sokolova D.S."/>
            <person name="Abdullin R."/>
            <person name="Poltaraus A.B."/>
            <person name="Toshchakov S.V."/>
            <person name="Nazina T.N."/>
        </authorList>
    </citation>
    <scope>NUCLEOTIDE SEQUENCE [LARGE SCALE GENOMIC DNA]</scope>
    <source>
        <strain evidence="3 4">JR1/69-2-13</strain>
    </source>
</reference>